<proteinExistence type="predicted"/>
<sequence length="52" mass="5956">MVIAVEMVMMTMSCSRVVISVGCRRLCYDNKGYVCKSLVLQRLQIATWAWLV</sequence>
<organism evidence="1 2">
    <name type="scientific">Rosa chinensis</name>
    <name type="common">China rose</name>
    <dbReference type="NCBI Taxonomy" id="74649"/>
    <lineage>
        <taxon>Eukaryota</taxon>
        <taxon>Viridiplantae</taxon>
        <taxon>Streptophyta</taxon>
        <taxon>Embryophyta</taxon>
        <taxon>Tracheophyta</taxon>
        <taxon>Spermatophyta</taxon>
        <taxon>Magnoliopsida</taxon>
        <taxon>eudicotyledons</taxon>
        <taxon>Gunneridae</taxon>
        <taxon>Pentapetalae</taxon>
        <taxon>rosids</taxon>
        <taxon>fabids</taxon>
        <taxon>Rosales</taxon>
        <taxon>Rosaceae</taxon>
        <taxon>Rosoideae</taxon>
        <taxon>Rosoideae incertae sedis</taxon>
        <taxon>Rosa</taxon>
    </lineage>
</organism>
<evidence type="ECO:0000313" key="1">
    <source>
        <dbReference type="EMBL" id="PRQ32225.1"/>
    </source>
</evidence>
<dbReference type="EMBL" id="PDCK01000043">
    <property type="protein sequence ID" value="PRQ32225.1"/>
    <property type="molecule type" value="Genomic_DNA"/>
</dbReference>
<accession>A0A2P6QDG5</accession>
<gene>
    <name evidence="1" type="ORF">RchiOBHm_Chr5g0044021</name>
</gene>
<comment type="caution">
    <text evidence="1">The sequence shown here is derived from an EMBL/GenBank/DDBJ whole genome shotgun (WGS) entry which is preliminary data.</text>
</comment>
<keyword evidence="2" id="KW-1185">Reference proteome</keyword>
<dbReference type="Proteomes" id="UP000238479">
    <property type="component" value="Chromosome 5"/>
</dbReference>
<protein>
    <submittedName>
        <fullName evidence="1">Uncharacterized protein</fullName>
    </submittedName>
</protein>
<dbReference type="Gramene" id="PRQ32225">
    <property type="protein sequence ID" value="PRQ32225"/>
    <property type="gene ID" value="RchiOBHm_Chr5g0044021"/>
</dbReference>
<evidence type="ECO:0000313" key="2">
    <source>
        <dbReference type="Proteomes" id="UP000238479"/>
    </source>
</evidence>
<reference evidence="1 2" key="1">
    <citation type="journal article" date="2018" name="Nat. Genet.">
        <title>The Rosa genome provides new insights in the design of modern roses.</title>
        <authorList>
            <person name="Bendahmane M."/>
        </authorList>
    </citation>
    <scope>NUCLEOTIDE SEQUENCE [LARGE SCALE GENOMIC DNA]</scope>
    <source>
        <strain evidence="2">cv. Old Blush</strain>
    </source>
</reference>
<name>A0A2P6QDG5_ROSCH</name>
<dbReference type="AlphaFoldDB" id="A0A2P6QDG5"/>